<keyword evidence="1" id="KW-1133">Transmembrane helix</keyword>
<dbReference type="EMBL" id="JACEIP010000001">
    <property type="protein sequence ID" value="MBA4541518.1"/>
    <property type="molecule type" value="Genomic_DNA"/>
</dbReference>
<dbReference type="AlphaFoldDB" id="A0A7W1X7I1"/>
<gene>
    <name evidence="2" type="ORF">H1164_01170</name>
</gene>
<evidence type="ECO:0000313" key="2">
    <source>
        <dbReference type="EMBL" id="MBA4541518.1"/>
    </source>
</evidence>
<dbReference type="RefSeq" id="WP_033099325.1">
    <property type="nucleotide sequence ID" value="NZ_JACEIP010000001.1"/>
</dbReference>
<comment type="caution">
    <text evidence="2">The sequence shown here is derived from an EMBL/GenBank/DDBJ whole genome shotgun (WGS) entry which is preliminary data.</text>
</comment>
<keyword evidence="3" id="KW-1185">Reference proteome</keyword>
<organism evidence="2 3">
    <name type="scientific">Thermoactinomyces daqus</name>
    <dbReference type="NCBI Taxonomy" id="1329516"/>
    <lineage>
        <taxon>Bacteria</taxon>
        <taxon>Bacillati</taxon>
        <taxon>Bacillota</taxon>
        <taxon>Bacilli</taxon>
        <taxon>Bacillales</taxon>
        <taxon>Thermoactinomycetaceae</taxon>
        <taxon>Thermoactinomyces</taxon>
    </lineage>
</organism>
<keyword evidence="1" id="KW-0472">Membrane</keyword>
<evidence type="ECO:0008006" key="4">
    <source>
        <dbReference type="Google" id="ProtNLM"/>
    </source>
</evidence>
<evidence type="ECO:0000256" key="1">
    <source>
        <dbReference type="SAM" id="Phobius"/>
    </source>
</evidence>
<evidence type="ECO:0000313" key="3">
    <source>
        <dbReference type="Proteomes" id="UP000530514"/>
    </source>
</evidence>
<dbReference type="OrthoDB" id="9992951at2"/>
<name>A0A7W1X7I1_9BACL</name>
<reference evidence="2 3" key="1">
    <citation type="submission" date="2020-07" db="EMBL/GenBank/DDBJ databases">
        <authorList>
            <person name="Feng H."/>
        </authorList>
    </citation>
    <scope>NUCLEOTIDE SEQUENCE [LARGE SCALE GENOMIC DNA]</scope>
    <source>
        <strain evidence="3">s-11</strain>
    </source>
</reference>
<keyword evidence="1" id="KW-0812">Transmembrane</keyword>
<accession>A0A7W1X7I1</accession>
<feature type="transmembrane region" description="Helical" evidence="1">
    <location>
        <begin position="12"/>
        <end position="31"/>
    </location>
</feature>
<proteinExistence type="predicted"/>
<dbReference type="Proteomes" id="UP000530514">
    <property type="component" value="Unassembled WGS sequence"/>
</dbReference>
<sequence>MVLAANHDFHFFPLIFPFGFFCIVFATFLIFRIISFRRYGRCYCYNRFDGRLEAEEILKRRLINHEISEEEYLKLKEILRK</sequence>
<protein>
    <recommendedName>
        <fullName evidence="4">SHOCT domain-containing protein</fullName>
    </recommendedName>
</protein>